<protein>
    <submittedName>
        <fullName evidence="2">Uncharacterized protein</fullName>
    </submittedName>
</protein>
<evidence type="ECO:0000313" key="2">
    <source>
        <dbReference type="EMBL" id="MEQ2295001.1"/>
    </source>
</evidence>
<name>A0ABV0YMK9_9TELE</name>
<feature type="region of interest" description="Disordered" evidence="1">
    <location>
        <begin position="110"/>
        <end position="147"/>
    </location>
</feature>
<gene>
    <name evidence="2" type="ORF">AMECASPLE_009663</name>
</gene>
<sequence length="147" mass="16247">MGGKWYTEELVLISSSLQARGGVHPGQVASPSQGNTETINWTVGGSQSTRRKEKAFWSETPRIGVPPKSGGPGRTTKQQQCRSSRELQQLAHRPHRQLALPEQIWLWTRDPRAHHPPAGPDITRGARPSQADTWSEKAHTQVPTPGH</sequence>
<keyword evidence="3" id="KW-1185">Reference proteome</keyword>
<evidence type="ECO:0000256" key="1">
    <source>
        <dbReference type="SAM" id="MobiDB-lite"/>
    </source>
</evidence>
<accession>A0ABV0YMK9</accession>
<feature type="region of interest" description="Disordered" evidence="1">
    <location>
        <begin position="21"/>
        <end position="94"/>
    </location>
</feature>
<proteinExistence type="predicted"/>
<evidence type="ECO:0000313" key="3">
    <source>
        <dbReference type="Proteomes" id="UP001469553"/>
    </source>
</evidence>
<comment type="caution">
    <text evidence="2">The sequence shown here is derived from an EMBL/GenBank/DDBJ whole genome shotgun (WGS) entry which is preliminary data.</text>
</comment>
<dbReference type="Proteomes" id="UP001469553">
    <property type="component" value="Unassembled WGS sequence"/>
</dbReference>
<reference evidence="2 3" key="1">
    <citation type="submission" date="2021-06" db="EMBL/GenBank/DDBJ databases">
        <authorList>
            <person name="Palmer J.M."/>
        </authorList>
    </citation>
    <scope>NUCLEOTIDE SEQUENCE [LARGE SCALE GENOMIC DNA]</scope>
    <source>
        <strain evidence="2 3">AS_MEX2019</strain>
        <tissue evidence="2">Muscle</tissue>
    </source>
</reference>
<dbReference type="EMBL" id="JAHRIP010038165">
    <property type="protein sequence ID" value="MEQ2295001.1"/>
    <property type="molecule type" value="Genomic_DNA"/>
</dbReference>
<feature type="compositionally biased region" description="Polar residues" evidence="1">
    <location>
        <begin position="29"/>
        <end position="48"/>
    </location>
</feature>
<organism evidence="2 3">
    <name type="scientific">Ameca splendens</name>
    <dbReference type="NCBI Taxonomy" id="208324"/>
    <lineage>
        <taxon>Eukaryota</taxon>
        <taxon>Metazoa</taxon>
        <taxon>Chordata</taxon>
        <taxon>Craniata</taxon>
        <taxon>Vertebrata</taxon>
        <taxon>Euteleostomi</taxon>
        <taxon>Actinopterygii</taxon>
        <taxon>Neopterygii</taxon>
        <taxon>Teleostei</taxon>
        <taxon>Neoteleostei</taxon>
        <taxon>Acanthomorphata</taxon>
        <taxon>Ovalentaria</taxon>
        <taxon>Atherinomorphae</taxon>
        <taxon>Cyprinodontiformes</taxon>
        <taxon>Goodeidae</taxon>
        <taxon>Ameca</taxon>
    </lineage>
</organism>